<dbReference type="EMBL" id="CP075868">
    <property type="protein sequence ID" value="QYT02020.1"/>
    <property type="molecule type" value="Genomic_DNA"/>
</dbReference>
<dbReference type="PRINTS" id="PR00081">
    <property type="entry name" value="GDHRDH"/>
</dbReference>
<proteinExistence type="predicted"/>
<dbReference type="PANTHER" id="PTHR43658:SF8">
    <property type="entry name" value="17-BETA-HYDROXYSTEROID DEHYDROGENASE 14-RELATED"/>
    <property type="match status" value="1"/>
</dbReference>
<sequence>MCRDMWTYSGPSEVDLTHIRQDGANESNINMNVQDKIVVVTGGLSGLGAATVKLMSSLGASIAVFDLQLPAGRADSPKHRYFKVDVSKTEQVATAVKAVASWSKETNKPIAAVVCCAGFLGPAKILSKNNSPLALETLKKVVDISLTGTVDIIRQILPHMSTQPADENGSRGVIITVSSAAAFDGQEGQVSYSAAKGAIASMTLPLARDLSRWGIRAVCIAPGMFDTGMVEGMPEKARESLKKTLEFPARAGRPEEFAVMVKSVVENVMLNGTVIRLDGAARMSSRL</sequence>
<keyword evidence="5" id="KW-1185">Reference proteome</keyword>
<dbReference type="InterPro" id="IPR036291">
    <property type="entry name" value="NAD(P)-bd_dom_sf"/>
</dbReference>
<dbReference type="PANTHER" id="PTHR43658">
    <property type="entry name" value="SHORT-CHAIN DEHYDROGENASE/REDUCTASE"/>
    <property type="match status" value="1"/>
</dbReference>
<evidence type="ECO:0000256" key="1">
    <source>
        <dbReference type="ARBA" id="ARBA00022857"/>
    </source>
</evidence>
<reference evidence="4 5" key="1">
    <citation type="journal article" date="2021" name="BMC Genomics">
        <title>Telomere-to-telomere genome assembly of asparaginase-producing Trichoderma simmonsii.</title>
        <authorList>
            <person name="Chung D."/>
            <person name="Kwon Y.M."/>
            <person name="Yang Y."/>
        </authorList>
    </citation>
    <scope>NUCLEOTIDE SEQUENCE [LARGE SCALE GENOMIC DNA]</scope>
    <source>
        <strain evidence="4 5">GH-Sj1</strain>
    </source>
</reference>
<keyword evidence="1" id="KW-0521">NADP</keyword>
<dbReference type="InterPro" id="IPR057326">
    <property type="entry name" value="KR_dom"/>
</dbReference>
<dbReference type="Proteomes" id="UP000826661">
    <property type="component" value="Chromosome V"/>
</dbReference>
<dbReference type="Pfam" id="PF00106">
    <property type="entry name" value="adh_short"/>
    <property type="match status" value="1"/>
</dbReference>
<keyword evidence="2" id="KW-0560">Oxidoreductase</keyword>
<dbReference type="AlphaFoldDB" id="A0A8G0LL35"/>
<feature type="domain" description="Ketoreductase" evidence="3">
    <location>
        <begin position="36"/>
        <end position="233"/>
    </location>
</feature>
<dbReference type="SMART" id="SM00822">
    <property type="entry name" value="PKS_KR"/>
    <property type="match status" value="1"/>
</dbReference>
<name>A0A8G0LL35_9HYPO</name>
<dbReference type="InterPro" id="IPR020904">
    <property type="entry name" value="Sc_DH/Rdtase_CS"/>
</dbReference>
<gene>
    <name evidence="4" type="ORF">H0G86_009025</name>
</gene>
<organism evidence="4 5">
    <name type="scientific">Trichoderma simmonsii</name>
    <dbReference type="NCBI Taxonomy" id="1491479"/>
    <lineage>
        <taxon>Eukaryota</taxon>
        <taxon>Fungi</taxon>
        <taxon>Dikarya</taxon>
        <taxon>Ascomycota</taxon>
        <taxon>Pezizomycotina</taxon>
        <taxon>Sordariomycetes</taxon>
        <taxon>Hypocreomycetidae</taxon>
        <taxon>Hypocreales</taxon>
        <taxon>Hypocreaceae</taxon>
        <taxon>Trichoderma</taxon>
    </lineage>
</organism>
<dbReference type="Gene3D" id="3.40.50.720">
    <property type="entry name" value="NAD(P)-binding Rossmann-like Domain"/>
    <property type="match status" value="1"/>
</dbReference>
<protein>
    <recommendedName>
        <fullName evidence="3">Ketoreductase domain-containing protein</fullName>
    </recommendedName>
</protein>
<evidence type="ECO:0000313" key="4">
    <source>
        <dbReference type="EMBL" id="QYT02020.1"/>
    </source>
</evidence>
<dbReference type="InterPro" id="IPR002347">
    <property type="entry name" value="SDR_fam"/>
</dbReference>
<dbReference type="PROSITE" id="PS00061">
    <property type="entry name" value="ADH_SHORT"/>
    <property type="match status" value="1"/>
</dbReference>
<accession>A0A8G0LL35</accession>
<evidence type="ECO:0000259" key="3">
    <source>
        <dbReference type="SMART" id="SM00822"/>
    </source>
</evidence>
<dbReference type="SUPFAM" id="SSF51735">
    <property type="entry name" value="NAD(P)-binding Rossmann-fold domains"/>
    <property type="match status" value="1"/>
</dbReference>
<dbReference type="GO" id="GO:0016491">
    <property type="term" value="F:oxidoreductase activity"/>
    <property type="evidence" value="ECO:0007669"/>
    <property type="project" value="UniProtKB-KW"/>
</dbReference>
<evidence type="ECO:0000256" key="2">
    <source>
        <dbReference type="ARBA" id="ARBA00023002"/>
    </source>
</evidence>
<evidence type="ECO:0000313" key="5">
    <source>
        <dbReference type="Proteomes" id="UP000826661"/>
    </source>
</evidence>